<dbReference type="AlphaFoldDB" id="B5EHG6"/>
<dbReference type="Proteomes" id="UP000008825">
    <property type="component" value="Chromosome"/>
</dbReference>
<dbReference type="Pfam" id="PF09698">
    <property type="entry name" value="GSu_C4xC__C2xCH"/>
    <property type="match status" value="1"/>
</dbReference>
<dbReference type="NCBIfam" id="TIGR01904">
    <property type="entry name" value="GSu_C4xC__C2xCH"/>
    <property type="match status" value="1"/>
</dbReference>
<proteinExistence type="predicted"/>
<evidence type="ECO:0000313" key="3">
    <source>
        <dbReference type="Proteomes" id="UP000008825"/>
    </source>
</evidence>
<dbReference type="STRING" id="404380.Gbem_1157"/>
<reference evidence="2 3" key="2">
    <citation type="journal article" date="2010" name="BMC Genomics">
        <title>The genome of Geobacter bemidjiensis, exemplar for the subsurface clade of Geobacter species that predominate in Fe(III)-reducing subsurface environments.</title>
        <authorList>
            <person name="Aklujkar M."/>
            <person name="Young N.D."/>
            <person name="Holmes D."/>
            <person name="Chavan M."/>
            <person name="Risso C."/>
            <person name="Kiss H.E."/>
            <person name="Han C.S."/>
            <person name="Land M.L."/>
            <person name="Lovley D.R."/>
        </authorList>
    </citation>
    <scope>NUCLEOTIDE SEQUENCE [LARGE SCALE GENOMIC DNA]</scope>
    <source>
        <strain evidence="3">ATCC BAA-1014 / DSM 16622 / JCM 12645 / Bem</strain>
    </source>
</reference>
<evidence type="ECO:0000313" key="2">
    <source>
        <dbReference type="EMBL" id="ACH38176.2"/>
    </source>
</evidence>
<accession>B5EHG6</accession>
<feature type="chain" id="PRO_5002829897" evidence="1">
    <location>
        <begin position="34"/>
        <end position="818"/>
    </location>
</feature>
<dbReference type="InterPro" id="IPR010176">
    <property type="entry name" value="C4xCH_C2xCH_motif_GEOSU"/>
</dbReference>
<protein>
    <submittedName>
        <fullName evidence="2">Cytochrome c</fullName>
    </submittedName>
</protein>
<keyword evidence="1" id="KW-0732">Signal</keyword>
<organism evidence="2 3">
    <name type="scientific">Citrifermentans bemidjiense (strain ATCC BAA-1014 / DSM 16622 / JCM 12645 / Bem)</name>
    <name type="common">Geobacter bemidjiensis</name>
    <dbReference type="NCBI Taxonomy" id="404380"/>
    <lineage>
        <taxon>Bacteria</taxon>
        <taxon>Pseudomonadati</taxon>
        <taxon>Thermodesulfobacteriota</taxon>
        <taxon>Desulfuromonadia</taxon>
        <taxon>Geobacterales</taxon>
        <taxon>Geobacteraceae</taxon>
        <taxon>Citrifermentans</taxon>
    </lineage>
</organism>
<gene>
    <name evidence="2" type="ordered locus">Gbem_1157</name>
</gene>
<sequence length="818" mass="83362">MLRVLKRNRGTIKAVVLAGLVTAAAGIPGMAQALTCSDCHGNPPVDNASRVGSTTGQFPGSHGTHTGTGAGQYGYACTKCHVNNTLTNHANGNIDMAVPINGNTGASYGRGTSFAVSNTTPFVGQTCTATYCHSNGTSVATGTAASGASPAWGGSTTCYSCHGTEGGTTGAPGYANVRANPTAAPTSTGWTTGTNALVEDGLYAVYNSTTQQPLVLTTFNLTGAGLTAGDTVTGISVSVHGLAASGLINVALTKTGTTTVAGTAKTATMPTTDGWVTVNTTPTDLWGTTWTVADLQSANFGVILKDNDTTATNIQIDCVRVVVYTAAEPKMNSHAKHATKTCDVCHSATTTTGTSITTPANHATGSYNLAPKTGVTFTYAYNAGGSTCSTVSCHGNAIWGLSQFDCVSCHNVTQPITAGPLAGTSSRRAVSAEFKLTWSHKRAATGAVTKYDCVVCHMEGNADGTQSSFHGDGLLQLRDPDLGGTIKGVTFGGADPGGYTSTAVDATPARFSRNLASSTIEPDTAAIMINLCLKCHDADGAKSTTAQVPGGSALKPFATTVASTGTYYLNNVAAANTAGSVVDVNSSFATSNASYHPVRGKQNNWYLKSTTPALMKAPWNYTTRGATVNTTSYGLLITCWDCHSAAAASGNQTASVTAHGGAATIRYDSWGAANGATTLNLCTACHADSYSTNTTNHSTGSGFATGADSAIGSNFRTCSYCHSSGNNSRPWRGVDAHGFNLMAQLRTDTTTAANAAKWGGTVRGGSKPYAFIRTTRLGSWRPATGTGDTLLGTVGCSQYSTGTGCGNSHGTYGPGGTY</sequence>
<dbReference type="InterPro" id="IPR036280">
    <property type="entry name" value="Multihaem_cyt_sf"/>
</dbReference>
<dbReference type="SUPFAM" id="SSF48695">
    <property type="entry name" value="Multiheme cytochromes"/>
    <property type="match status" value="3"/>
</dbReference>
<reference evidence="2 3" key="1">
    <citation type="submission" date="2008-07" db="EMBL/GenBank/DDBJ databases">
        <title>Complete sequence of Geobacter bemidjiensis BEM.</title>
        <authorList>
            <consortium name="US DOE Joint Genome Institute"/>
            <person name="Lucas S."/>
            <person name="Copeland A."/>
            <person name="Lapidus A."/>
            <person name="Glavina del Rio T."/>
            <person name="Dalin E."/>
            <person name="Tice H."/>
            <person name="Bruce D."/>
            <person name="Goodwin L."/>
            <person name="Pitluck S."/>
            <person name="Kiss H."/>
            <person name="Brettin T."/>
            <person name="Detter J.C."/>
            <person name="Han C."/>
            <person name="Kuske C.R."/>
            <person name="Schmutz J."/>
            <person name="Larimer F."/>
            <person name="Land M."/>
            <person name="Hauser L."/>
            <person name="Kyrpides N."/>
            <person name="Lykidis A."/>
            <person name="Lovley D."/>
            <person name="Richardson P."/>
        </authorList>
    </citation>
    <scope>NUCLEOTIDE SEQUENCE [LARGE SCALE GENOMIC DNA]</scope>
    <source>
        <strain evidence="3">ATCC BAA-1014 / DSM 16622 / JCM 12645 / Bem</strain>
    </source>
</reference>
<dbReference type="EMBL" id="CP001124">
    <property type="protein sequence ID" value="ACH38176.2"/>
    <property type="molecule type" value="Genomic_DNA"/>
</dbReference>
<keyword evidence="3" id="KW-1185">Reference proteome</keyword>
<feature type="signal peptide" evidence="1">
    <location>
        <begin position="1"/>
        <end position="33"/>
    </location>
</feature>
<evidence type="ECO:0000256" key="1">
    <source>
        <dbReference type="SAM" id="SignalP"/>
    </source>
</evidence>
<dbReference type="HOGENOM" id="CLU_1719735_0_0_7"/>
<name>B5EHG6_CITBB</name>
<dbReference type="KEGG" id="gbm:Gbem_1157"/>